<dbReference type="RefSeq" id="WP_052218534.1">
    <property type="nucleotide sequence ID" value="NZ_LGTE01000019.1"/>
</dbReference>
<dbReference type="Proteomes" id="UP000037175">
    <property type="component" value="Unassembled WGS sequence"/>
</dbReference>
<dbReference type="InterPro" id="IPR004360">
    <property type="entry name" value="Glyas_Fos-R_dOase_dom"/>
</dbReference>
<dbReference type="PATRIC" id="fig|281456.6.peg.2549"/>
<dbReference type="PANTHER" id="PTHR33990">
    <property type="entry name" value="PROTEIN YJDN-RELATED"/>
    <property type="match status" value="1"/>
</dbReference>
<name>A0A0L6W1I3_9FIRM</name>
<proteinExistence type="predicted"/>
<keyword evidence="2" id="KW-0830">Ubiquinone</keyword>
<dbReference type="PANTHER" id="PTHR33990:SF1">
    <property type="entry name" value="PROTEIN YJDN"/>
    <property type="match status" value="1"/>
</dbReference>
<dbReference type="GO" id="GO:0008168">
    <property type="term" value="F:methyltransferase activity"/>
    <property type="evidence" value="ECO:0007669"/>
    <property type="project" value="UniProtKB-KW"/>
</dbReference>
<dbReference type="Pfam" id="PF00903">
    <property type="entry name" value="Glyoxalase"/>
    <property type="match status" value="1"/>
</dbReference>
<gene>
    <name evidence="2" type="ORF">Tfer_2407</name>
</gene>
<reference evidence="3" key="1">
    <citation type="submission" date="2015-07" db="EMBL/GenBank/DDBJ databases">
        <title>Complete Genome of Thermincola ferriacetica strain Z-0001T.</title>
        <authorList>
            <person name="Lusk B."/>
            <person name="Badalamenti J.P."/>
            <person name="Parameswaran P."/>
            <person name="Bond D.R."/>
            <person name="Torres C.I."/>
        </authorList>
    </citation>
    <scope>NUCLEOTIDE SEQUENCE [LARGE SCALE GENOMIC DNA]</scope>
    <source>
        <strain evidence="3">Z-0001</strain>
    </source>
</reference>
<dbReference type="CDD" id="cd06588">
    <property type="entry name" value="PhnB_like"/>
    <property type="match status" value="1"/>
</dbReference>
<keyword evidence="2" id="KW-0489">Methyltransferase</keyword>
<comment type="caution">
    <text evidence="2">The sequence shown here is derived from an EMBL/GenBank/DDBJ whole genome shotgun (WGS) entry which is preliminary data.</text>
</comment>
<dbReference type="Gene3D" id="3.10.180.10">
    <property type="entry name" value="2,3-Dihydroxybiphenyl 1,2-Dioxygenase, domain 1"/>
    <property type="match status" value="1"/>
</dbReference>
<dbReference type="AlphaFoldDB" id="A0A0L6W1I3"/>
<keyword evidence="2" id="KW-0808">Transferase</keyword>
<sequence>MSDWIIPYFTFKGNCEEAVKFYQKVLGGEMQILRFDDAPPNPAFPVPDHMKNLVLHAELRKDGHVIRFSDTSPDAPYRAGNNISFSLEFDTEDETRLTFEALSEGGQVEMELQETFFSPLYGKLTDRFGVTWQLVCKAK</sequence>
<dbReference type="InterPro" id="IPR029068">
    <property type="entry name" value="Glyas_Bleomycin-R_OHBP_Dase"/>
</dbReference>
<evidence type="ECO:0000313" key="2">
    <source>
        <dbReference type="EMBL" id="KNZ68919.1"/>
    </source>
</evidence>
<evidence type="ECO:0000313" key="3">
    <source>
        <dbReference type="Proteomes" id="UP000037175"/>
    </source>
</evidence>
<dbReference type="SUPFAM" id="SSF54593">
    <property type="entry name" value="Glyoxalase/Bleomycin resistance protein/Dihydroxybiphenyl dioxygenase"/>
    <property type="match status" value="1"/>
</dbReference>
<accession>A0A0L6W1I3</accession>
<dbReference type="GO" id="GO:0032259">
    <property type="term" value="P:methylation"/>
    <property type="evidence" value="ECO:0007669"/>
    <property type="project" value="UniProtKB-KW"/>
</dbReference>
<dbReference type="InterPro" id="IPR028973">
    <property type="entry name" value="PhnB-like"/>
</dbReference>
<protein>
    <submittedName>
        <fullName evidence="2">3-demethylubiquinone-9 3-methyltransferase</fullName>
    </submittedName>
</protein>
<keyword evidence="3" id="KW-1185">Reference proteome</keyword>
<evidence type="ECO:0000259" key="1">
    <source>
        <dbReference type="Pfam" id="PF00903"/>
    </source>
</evidence>
<organism evidence="2 3">
    <name type="scientific">Thermincola ferriacetica</name>
    <dbReference type="NCBI Taxonomy" id="281456"/>
    <lineage>
        <taxon>Bacteria</taxon>
        <taxon>Bacillati</taxon>
        <taxon>Bacillota</taxon>
        <taxon>Clostridia</taxon>
        <taxon>Eubacteriales</taxon>
        <taxon>Thermincolaceae</taxon>
        <taxon>Thermincola</taxon>
    </lineage>
</organism>
<feature type="domain" description="Glyoxalase/fosfomycin resistance/dioxygenase" evidence="1">
    <location>
        <begin position="11"/>
        <end position="134"/>
    </location>
</feature>
<dbReference type="EMBL" id="LGTE01000019">
    <property type="protein sequence ID" value="KNZ68919.1"/>
    <property type="molecule type" value="Genomic_DNA"/>
</dbReference>